<accession>A0ABU2JPZ2</accession>
<dbReference type="EMBL" id="JAVREO010000005">
    <property type="protein sequence ID" value="MDT0266803.1"/>
    <property type="molecule type" value="Genomic_DNA"/>
</dbReference>
<dbReference type="InterPro" id="IPR001242">
    <property type="entry name" value="Condensation_dom"/>
</dbReference>
<evidence type="ECO:0000313" key="2">
    <source>
        <dbReference type="EMBL" id="MDT0266803.1"/>
    </source>
</evidence>
<dbReference type="Pfam" id="PF00668">
    <property type="entry name" value="Condensation"/>
    <property type="match status" value="1"/>
</dbReference>
<name>A0ABU2JPZ2_9ACTN</name>
<feature type="domain" description="Condensation" evidence="1">
    <location>
        <begin position="65"/>
        <end position="361"/>
    </location>
</feature>
<comment type="caution">
    <text evidence="2">The sequence shown here is derived from an EMBL/GenBank/DDBJ whole genome shotgun (WGS) entry which is preliminary data.</text>
</comment>
<dbReference type="Gene3D" id="3.30.559.30">
    <property type="entry name" value="Nonribosomal peptide synthetase, condensation domain"/>
    <property type="match status" value="1"/>
</dbReference>
<evidence type="ECO:0000313" key="3">
    <source>
        <dbReference type="Proteomes" id="UP001183410"/>
    </source>
</evidence>
<reference evidence="3" key="1">
    <citation type="submission" date="2023-07" db="EMBL/GenBank/DDBJ databases">
        <title>30 novel species of actinomycetes from the DSMZ collection.</title>
        <authorList>
            <person name="Nouioui I."/>
        </authorList>
    </citation>
    <scope>NUCLEOTIDE SEQUENCE [LARGE SCALE GENOMIC DNA]</scope>
    <source>
        <strain evidence="3">DSM 44915</strain>
    </source>
</reference>
<dbReference type="Gene3D" id="3.30.559.10">
    <property type="entry name" value="Chloramphenicol acetyltransferase-like domain"/>
    <property type="match status" value="1"/>
</dbReference>
<protein>
    <submittedName>
        <fullName evidence="2">Condensation domain-containing protein</fullName>
    </submittedName>
</protein>
<dbReference type="Proteomes" id="UP001183410">
    <property type="component" value="Unassembled WGS sequence"/>
</dbReference>
<proteinExistence type="predicted"/>
<dbReference type="RefSeq" id="WP_311666843.1">
    <property type="nucleotide sequence ID" value="NZ_JAVREO010000005.1"/>
</dbReference>
<gene>
    <name evidence="2" type="ORF">RM844_10915</name>
</gene>
<sequence length="468" mass="51189">MTDIQRCELRPGHLVEWSLPAPAVAAASTAPEDSRPPAYVQEFHLRTARTIRATGLCAPNWLGTAFDLPGRIDLDALGRALHAWTLRHETLRSGFRWVGDEVRRFTLPAESVSLSRTEVGHFAEPATLVRYLQDRFDAAADALSWPNFLYTAVLRPDGASLYLAFDHSNVDAHSIHRIPAEIHELYAAELRGEVPAMPLVGSYIDFCASERGAADAMDDGHAIVARWREFIARCGGVLPPFPVELGVDPEGPLPVQRFEREMLVDDPAAAAFEAHCRPYGGTLVGVLAATALIVRELGGHEVYRTVVPFHTRVKSRWSDSVGWYVGGAPIEVPVGRAAGFDEALEMVRSALRANRPLAGMPIARALGLLGEEFTAPSPDPCSFVSYVDGRAVPLAEHWAELRAYGLVRVSYGDQVCVWLNRVHEGLQFATRFPDTEAAGASMRRYTERLREMVLSVAQPALATGAPAS</sequence>
<dbReference type="InterPro" id="IPR023213">
    <property type="entry name" value="CAT-like_dom_sf"/>
</dbReference>
<organism evidence="2 3">
    <name type="scientific">Streptomyces chisholmiae</name>
    <dbReference type="NCBI Taxonomy" id="3075540"/>
    <lineage>
        <taxon>Bacteria</taxon>
        <taxon>Bacillati</taxon>
        <taxon>Actinomycetota</taxon>
        <taxon>Actinomycetes</taxon>
        <taxon>Kitasatosporales</taxon>
        <taxon>Streptomycetaceae</taxon>
        <taxon>Streptomyces</taxon>
    </lineage>
</organism>
<keyword evidence="3" id="KW-1185">Reference proteome</keyword>
<dbReference type="SUPFAM" id="SSF52777">
    <property type="entry name" value="CoA-dependent acyltransferases"/>
    <property type="match status" value="2"/>
</dbReference>
<evidence type="ECO:0000259" key="1">
    <source>
        <dbReference type="Pfam" id="PF00668"/>
    </source>
</evidence>